<dbReference type="OrthoDB" id="43862at2"/>
<dbReference type="SUPFAM" id="SSF53335">
    <property type="entry name" value="S-adenosyl-L-methionine-dependent methyltransferases"/>
    <property type="match status" value="1"/>
</dbReference>
<feature type="domain" description="Methyltransferase type 11" evidence="4">
    <location>
        <begin position="39"/>
        <end position="137"/>
    </location>
</feature>
<keyword evidence="6" id="KW-1185">Reference proteome</keyword>
<reference evidence="5 6" key="1">
    <citation type="submission" date="2019-01" db="EMBL/GenBank/DDBJ databases">
        <title>Geovibrio thiophilus DSM 11263, complete genome.</title>
        <authorList>
            <person name="Spring S."/>
            <person name="Bunk B."/>
            <person name="Sproer C."/>
        </authorList>
    </citation>
    <scope>NUCLEOTIDE SEQUENCE [LARGE SCALE GENOMIC DNA]</scope>
    <source>
        <strain evidence="5 6">DSM 11263</strain>
    </source>
</reference>
<dbReference type="CDD" id="cd02440">
    <property type="entry name" value="AdoMet_MTases"/>
    <property type="match status" value="1"/>
</dbReference>
<organism evidence="5 6">
    <name type="scientific">Geovibrio thiophilus</name>
    <dbReference type="NCBI Taxonomy" id="139438"/>
    <lineage>
        <taxon>Bacteria</taxon>
        <taxon>Pseudomonadati</taxon>
        <taxon>Deferribacterota</taxon>
        <taxon>Deferribacteres</taxon>
        <taxon>Deferribacterales</taxon>
        <taxon>Geovibrionaceae</taxon>
        <taxon>Geovibrio</taxon>
    </lineage>
</organism>
<dbReference type="GO" id="GO:0032259">
    <property type="term" value="P:methylation"/>
    <property type="evidence" value="ECO:0007669"/>
    <property type="project" value="UniProtKB-KW"/>
</dbReference>
<dbReference type="GO" id="GO:0008757">
    <property type="term" value="F:S-adenosylmethionine-dependent methyltransferase activity"/>
    <property type="evidence" value="ECO:0007669"/>
    <property type="project" value="InterPro"/>
</dbReference>
<dbReference type="Proteomes" id="UP000287502">
    <property type="component" value="Chromosome"/>
</dbReference>
<dbReference type="Pfam" id="PF08241">
    <property type="entry name" value="Methyltransf_11"/>
    <property type="match status" value="1"/>
</dbReference>
<dbReference type="KEGG" id="gtl:EP073_09755"/>
<evidence type="ECO:0000256" key="1">
    <source>
        <dbReference type="ARBA" id="ARBA00022603"/>
    </source>
</evidence>
<keyword evidence="3" id="KW-0949">S-adenosyl-L-methionine</keyword>
<dbReference type="InterPro" id="IPR013216">
    <property type="entry name" value="Methyltransf_11"/>
</dbReference>
<keyword evidence="1 5" id="KW-0489">Methyltransferase</keyword>
<dbReference type="EMBL" id="CP035108">
    <property type="protein sequence ID" value="QAR33676.1"/>
    <property type="molecule type" value="Genomic_DNA"/>
</dbReference>
<dbReference type="AlphaFoldDB" id="A0A3R5V215"/>
<sequence length="204" mass="22195">MQNKAQEFDSIAEEVFAPLYPVVAEQILQITGKESGTCLDIGCGGGHLGLEIARMVDMRLVLADISADAVELARKRVGGWGFSCIAEAVVAGVHSLPFADGSFDLIVSRSSVWFWDDHLGAFGELMRVLAPGGIIFIGSGFGKQRVKQAVIEKMRERSPEWPKKVKKKTGAEHTPQTIADTFNQLGGLTEIFQNDCGGWVICRK</sequence>
<proteinExistence type="predicted"/>
<dbReference type="PANTHER" id="PTHR43464:SF19">
    <property type="entry name" value="UBIQUINONE BIOSYNTHESIS O-METHYLTRANSFERASE, MITOCHONDRIAL"/>
    <property type="match status" value="1"/>
</dbReference>
<dbReference type="RefSeq" id="WP_128466962.1">
    <property type="nucleotide sequence ID" value="NZ_CP035108.1"/>
</dbReference>
<dbReference type="InterPro" id="IPR029063">
    <property type="entry name" value="SAM-dependent_MTases_sf"/>
</dbReference>
<dbReference type="PANTHER" id="PTHR43464">
    <property type="entry name" value="METHYLTRANSFERASE"/>
    <property type="match status" value="1"/>
</dbReference>
<dbReference type="Gene3D" id="3.40.50.150">
    <property type="entry name" value="Vaccinia Virus protein VP39"/>
    <property type="match status" value="1"/>
</dbReference>
<keyword evidence="2 5" id="KW-0808">Transferase</keyword>
<name>A0A3R5V215_9BACT</name>
<evidence type="ECO:0000313" key="6">
    <source>
        <dbReference type="Proteomes" id="UP000287502"/>
    </source>
</evidence>
<evidence type="ECO:0000259" key="4">
    <source>
        <dbReference type="Pfam" id="PF08241"/>
    </source>
</evidence>
<evidence type="ECO:0000256" key="3">
    <source>
        <dbReference type="ARBA" id="ARBA00022691"/>
    </source>
</evidence>
<gene>
    <name evidence="5" type="ORF">EP073_09755</name>
</gene>
<protein>
    <submittedName>
        <fullName evidence="5">Class I SAM-dependent methyltransferase</fullName>
    </submittedName>
</protein>
<accession>A0A3R5V215</accession>
<evidence type="ECO:0000256" key="2">
    <source>
        <dbReference type="ARBA" id="ARBA00022679"/>
    </source>
</evidence>
<evidence type="ECO:0000313" key="5">
    <source>
        <dbReference type="EMBL" id="QAR33676.1"/>
    </source>
</evidence>